<evidence type="ECO:0000259" key="1">
    <source>
        <dbReference type="SMART" id="SM00760"/>
    </source>
</evidence>
<reference evidence="3" key="2">
    <citation type="submission" date="2024-06" db="EMBL/GenBank/DDBJ databases">
        <authorList>
            <person name="Petrova K.O."/>
            <person name="Toshchakov S.V."/>
            <person name="Boltjanskaja Y.V."/>
            <person name="Kevbrin V."/>
        </authorList>
    </citation>
    <scope>NUCLEOTIDE SEQUENCE</scope>
    <source>
        <strain evidence="3">Z-910T</strain>
    </source>
</reference>
<dbReference type="RefSeq" id="WP_350342982.1">
    <property type="nucleotide sequence ID" value="NZ_CP158367.1"/>
</dbReference>
<dbReference type="AlphaFoldDB" id="A0AAU7VJR1"/>
<dbReference type="GO" id="GO:0005524">
    <property type="term" value="F:ATP binding"/>
    <property type="evidence" value="ECO:0007669"/>
    <property type="project" value="InterPro"/>
</dbReference>
<protein>
    <submittedName>
        <fullName evidence="3">Transposase</fullName>
    </submittedName>
</protein>
<dbReference type="InterPro" id="IPR013159">
    <property type="entry name" value="DnaA_C"/>
</dbReference>
<dbReference type="InterPro" id="IPR010921">
    <property type="entry name" value="Trp_repressor/repl_initiator"/>
</dbReference>
<accession>A0AAU7VJR1</accession>
<dbReference type="SMART" id="SM00760">
    <property type="entry name" value="Bac_DnaA_C"/>
    <property type="match status" value="1"/>
</dbReference>
<dbReference type="Pfam" id="PF01797">
    <property type="entry name" value="Y1_Tnp"/>
    <property type="match status" value="1"/>
</dbReference>
<organism evidence="3">
    <name type="scientific">Proteinivorax tanatarense</name>
    <dbReference type="NCBI Taxonomy" id="1260629"/>
    <lineage>
        <taxon>Bacteria</taxon>
        <taxon>Bacillati</taxon>
        <taxon>Bacillota</taxon>
        <taxon>Clostridia</taxon>
        <taxon>Eubacteriales</taxon>
        <taxon>Proteinivoracaceae</taxon>
        <taxon>Proteinivorax</taxon>
    </lineage>
</organism>
<sequence>MARKPRVEYPGALYHVMCRGNNGETIFSKDVDKSYYIALISKYKKRYSFNLYAYCIMDNHAHMLIETGNTPLSKIMQGIQQSYTQWFNKRYNRTGHVFQQRYKALLCDRDSYLLQLIKHIHYNPVKANLKEGFNYKWSSHRDYLKLNKAFTVDVLFILEILGGNKINRGLKEYKRFMGLDEGPLKIEEYLIDEKEIYLMLQEFEQEVAASADDNEVDIDRIIDMVCEKVDISKKELAQKTKQQIYVDARKAIILLSTRYSTVTNIEISNRLGICSPVISNVKRRKGDVSDPVKMLMREVSQQIAKEY</sequence>
<dbReference type="GO" id="GO:0006270">
    <property type="term" value="P:DNA replication initiation"/>
    <property type="evidence" value="ECO:0007669"/>
    <property type="project" value="InterPro"/>
</dbReference>
<dbReference type="PANTHER" id="PTHR34322">
    <property type="entry name" value="TRANSPOSASE, Y1_TNP DOMAIN-CONTAINING"/>
    <property type="match status" value="1"/>
</dbReference>
<dbReference type="GO" id="GO:0004803">
    <property type="term" value="F:transposase activity"/>
    <property type="evidence" value="ECO:0007669"/>
    <property type="project" value="InterPro"/>
</dbReference>
<feature type="domain" description="Chromosomal replication initiator DnaA C-terminal" evidence="1">
    <location>
        <begin position="217"/>
        <end position="284"/>
    </location>
</feature>
<dbReference type="EMBL" id="CP158367">
    <property type="protein sequence ID" value="XBX74227.1"/>
    <property type="molecule type" value="Genomic_DNA"/>
</dbReference>
<evidence type="ECO:0000259" key="2">
    <source>
        <dbReference type="SMART" id="SM01321"/>
    </source>
</evidence>
<dbReference type="GO" id="GO:0006313">
    <property type="term" value="P:DNA transposition"/>
    <property type="evidence" value="ECO:0007669"/>
    <property type="project" value="InterPro"/>
</dbReference>
<reference evidence="3" key="1">
    <citation type="journal article" date="2013" name="Extremophiles">
        <title>Proteinivorax tanatarense gen. nov., sp. nov., an anaerobic, haloalkaliphilic, proteolytic bacterium isolated from a decaying algal bloom, and proposal of Proteinivoraceae fam. nov.</title>
        <authorList>
            <person name="Kevbrin V."/>
            <person name="Boltyanskaya Y."/>
            <person name="Zhilina T."/>
            <person name="Kolganova T."/>
            <person name="Lavrentjeva E."/>
            <person name="Kuznetsov B."/>
        </authorList>
    </citation>
    <scope>NUCLEOTIDE SEQUENCE</scope>
    <source>
        <strain evidence="3">Z-910T</strain>
    </source>
</reference>
<evidence type="ECO:0000313" key="3">
    <source>
        <dbReference type="EMBL" id="XBX74227.1"/>
    </source>
</evidence>
<dbReference type="SUPFAM" id="SSF143422">
    <property type="entry name" value="Transposase IS200-like"/>
    <property type="match status" value="1"/>
</dbReference>
<proteinExistence type="predicted"/>
<dbReference type="SUPFAM" id="SSF48295">
    <property type="entry name" value="TrpR-like"/>
    <property type="match status" value="1"/>
</dbReference>
<dbReference type="SMART" id="SM01321">
    <property type="entry name" value="Y1_Tnp"/>
    <property type="match status" value="1"/>
</dbReference>
<gene>
    <name evidence="3" type="ORF">PRVXT_002256</name>
</gene>
<dbReference type="GO" id="GO:0043565">
    <property type="term" value="F:sequence-specific DNA binding"/>
    <property type="evidence" value="ECO:0007669"/>
    <property type="project" value="InterPro"/>
</dbReference>
<name>A0AAU7VJR1_9FIRM</name>
<dbReference type="Gene3D" id="3.30.70.1290">
    <property type="entry name" value="Transposase IS200-like"/>
    <property type="match status" value="1"/>
</dbReference>
<dbReference type="PANTHER" id="PTHR34322:SF2">
    <property type="entry name" value="TRANSPOSASE IS200-LIKE DOMAIN-CONTAINING PROTEIN"/>
    <property type="match status" value="1"/>
</dbReference>
<dbReference type="InterPro" id="IPR036515">
    <property type="entry name" value="Transposase_17_sf"/>
</dbReference>
<dbReference type="InterPro" id="IPR002686">
    <property type="entry name" value="Transposase_17"/>
</dbReference>
<dbReference type="GO" id="GO:0006275">
    <property type="term" value="P:regulation of DNA replication"/>
    <property type="evidence" value="ECO:0007669"/>
    <property type="project" value="InterPro"/>
</dbReference>
<feature type="domain" description="Transposase IS200-like" evidence="2">
    <location>
        <begin position="9"/>
        <end position="123"/>
    </location>
</feature>
<dbReference type="Gene3D" id="1.10.1750.10">
    <property type="match status" value="1"/>
</dbReference>